<organism evidence="1 2">
    <name type="scientific">Serratia ureilytica</name>
    <dbReference type="NCBI Taxonomy" id="300181"/>
    <lineage>
        <taxon>Bacteria</taxon>
        <taxon>Pseudomonadati</taxon>
        <taxon>Pseudomonadota</taxon>
        <taxon>Gammaproteobacteria</taxon>
        <taxon>Enterobacterales</taxon>
        <taxon>Yersiniaceae</taxon>
        <taxon>Serratia</taxon>
    </lineage>
</organism>
<dbReference type="AlphaFoldDB" id="A0A9X9BYC8"/>
<sequence>MATAEGATTKFNATIDGAGTCAMSFNPAGMLTLDSTNAADAINASTPPVLSIKKTTLTFKDCSGWAGGLTPTLTVSGSTSTDNAVALNQPFLLKSSGGAGGTSKGFGFVMGKAMTGTITWGEGDSGVYKFDEPVEISLGTKGVAMTNGTTRDIYFGLSCGTAASCASTKVNAGTLNASLIFSFHYK</sequence>
<dbReference type="Proteomes" id="UP000321307">
    <property type="component" value="Unassembled WGS sequence"/>
</dbReference>
<dbReference type="RefSeq" id="WP_147839256.1">
    <property type="nucleotide sequence ID" value="NZ_VOUP01000055.1"/>
</dbReference>
<evidence type="ECO:0000313" key="1">
    <source>
        <dbReference type="EMBL" id="TXE22534.1"/>
    </source>
</evidence>
<dbReference type="EMBL" id="VOUP01000055">
    <property type="protein sequence ID" value="TXE22534.1"/>
    <property type="molecule type" value="Genomic_DNA"/>
</dbReference>
<comment type="caution">
    <text evidence="1">The sequence shown here is derived from an EMBL/GenBank/DDBJ whole genome shotgun (WGS) entry which is preliminary data.</text>
</comment>
<dbReference type="Gene3D" id="2.60.40.1090">
    <property type="entry name" value="Fimbrial-type adhesion domain"/>
    <property type="match status" value="1"/>
</dbReference>
<reference evidence="1 2" key="1">
    <citation type="submission" date="2019-07" db="EMBL/GenBank/DDBJ databases">
        <title>Serratia strains were isolated from fresh produce.</title>
        <authorList>
            <person name="Cho G.-S."/>
            <person name="Stein M."/>
            <person name="Lee W."/>
            <person name="Suh S.H."/>
            <person name="Franz C.M.A.P."/>
        </authorList>
    </citation>
    <scope>NUCLEOTIDE SEQUENCE [LARGE SCALE GENOMIC DNA]</scope>
    <source>
        <strain evidence="1 2">S17</strain>
    </source>
</reference>
<dbReference type="InterPro" id="IPR036937">
    <property type="entry name" value="Adhesion_dom_fimbrial_sf"/>
</dbReference>
<protein>
    <recommendedName>
        <fullName evidence="3">Fimbrial protein</fullName>
    </recommendedName>
</protein>
<evidence type="ECO:0000313" key="2">
    <source>
        <dbReference type="Proteomes" id="UP000321307"/>
    </source>
</evidence>
<proteinExistence type="predicted"/>
<accession>A0A9X9BYC8</accession>
<gene>
    <name evidence="1" type="ORF">FOT63_25475</name>
</gene>
<dbReference type="GO" id="GO:0007155">
    <property type="term" value="P:cell adhesion"/>
    <property type="evidence" value="ECO:0007669"/>
    <property type="project" value="InterPro"/>
</dbReference>
<name>A0A9X9BYC8_9GAMM</name>
<dbReference type="GO" id="GO:0009289">
    <property type="term" value="C:pilus"/>
    <property type="evidence" value="ECO:0007669"/>
    <property type="project" value="InterPro"/>
</dbReference>
<evidence type="ECO:0008006" key="3">
    <source>
        <dbReference type="Google" id="ProtNLM"/>
    </source>
</evidence>